<proteinExistence type="predicted"/>
<dbReference type="InterPro" id="IPR019887">
    <property type="entry name" value="Tscrpt_reg_AsnC/Lrp_C"/>
</dbReference>
<dbReference type="Gene3D" id="3.30.70.920">
    <property type="match status" value="1"/>
</dbReference>
<organism evidence="2 3">
    <name type="scientific">Candidatus Woykebacteria bacterium RBG_16_39_9b</name>
    <dbReference type="NCBI Taxonomy" id="1802595"/>
    <lineage>
        <taxon>Bacteria</taxon>
        <taxon>Candidatus Woykeibacteriota</taxon>
    </lineage>
</organism>
<dbReference type="Pfam" id="PF01037">
    <property type="entry name" value="AsnC_trans_reg"/>
    <property type="match status" value="1"/>
</dbReference>
<accession>A0A1G1WDA0</accession>
<dbReference type="Proteomes" id="UP000178162">
    <property type="component" value="Unassembled WGS sequence"/>
</dbReference>
<comment type="caution">
    <text evidence="2">The sequence shown here is derived from an EMBL/GenBank/DDBJ whole genome shotgun (WGS) entry which is preliminary data.</text>
</comment>
<dbReference type="InterPro" id="IPR011008">
    <property type="entry name" value="Dimeric_a/b-barrel"/>
</dbReference>
<feature type="domain" description="Transcription regulator AsnC/Lrp ligand binding" evidence="1">
    <location>
        <begin position="36"/>
        <end position="84"/>
    </location>
</feature>
<dbReference type="EMBL" id="MHCR01000019">
    <property type="protein sequence ID" value="OGY25267.1"/>
    <property type="molecule type" value="Genomic_DNA"/>
</dbReference>
<dbReference type="STRING" id="1802595.A2134_02145"/>
<gene>
    <name evidence="2" type="ORF">A2134_02145</name>
</gene>
<evidence type="ECO:0000313" key="2">
    <source>
        <dbReference type="EMBL" id="OGY25267.1"/>
    </source>
</evidence>
<name>A0A1G1WDA0_9BACT</name>
<evidence type="ECO:0000259" key="1">
    <source>
        <dbReference type="Pfam" id="PF01037"/>
    </source>
</evidence>
<evidence type="ECO:0000313" key="3">
    <source>
        <dbReference type="Proteomes" id="UP000178162"/>
    </source>
</evidence>
<protein>
    <recommendedName>
        <fullName evidence="1">Transcription regulator AsnC/Lrp ligand binding domain-containing protein</fullName>
    </recommendedName>
</protein>
<sequence>MVKAIVLIDCRVGKPTAVSSALRELMGHPKGNSSARVLAADSVTGPFDVIAAIESDTLDKIGQFVTDVIQNVDGVLRTETCLCLAA</sequence>
<dbReference type="SUPFAM" id="SSF54909">
    <property type="entry name" value="Dimeric alpha+beta barrel"/>
    <property type="match status" value="1"/>
</dbReference>
<dbReference type="AlphaFoldDB" id="A0A1G1WDA0"/>
<reference evidence="2 3" key="1">
    <citation type="journal article" date="2016" name="Nat. Commun.">
        <title>Thousands of microbial genomes shed light on interconnected biogeochemical processes in an aquifer system.</title>
        <authorList>
            <person name="Anantharaman K."/>
            <person name="Brown C.T."/>
            <person name="Hug L.A."/>
            <person name="Sharon I."/>
            <person name="Castelle C.J."/>
            <person name="Probst A.J."/>
            <person name="Thomas B.C."/>
            <person name="Singh A."/>
            <person name="Wilkins M.J."/>
            <person name="Karaoz U."/>
            <person name="Brodie E.L."/>
            <person name="Williams K.H."/>
            <person name="Hubbard S.S."/>
            <person name="Banfield J.F."/>
        </authorList>
    </citation>
    <scope>NUCLEOTIDE SEQUENCE [LARGE SCALE GENOMIC DNA]</scope>
</reference>